<comment type="caution">
    <text evidence="2">The sequence shown here is derived from an EMBL/GenBank/DDBJ whole genome shotgun (WGS) entry which is preliminary data.</text>
</comment>
<name>A0ABP4B758_9PSEU</name>
<accession>A0ABP4B758</accession>
<dbReference type="Proteomes" id="UP001499967">
    <property type="component" value="Unassembled WGS sequence"/>
</dbReference>
<evidence type="ECO:0000313" key="3">
    <source>
        <dbReference type="Proteomes" id="UP001499967"/>
    </source>
</evidence>
<gene>
    <name evidence="2" type="ORF">GCM10009559_42800</name>
</gene>
<sequence length="71" mass="7490">MTPGATALNTTFEPLAPSITDPRPRTVARPSPAAGRLIPANDSLDTRSRPLLFGAAAGLETWKVFDPLFGV</sequence>
<dbReference type="EMBL" id="BAAAHP010000117">
    <property type="protein sequence ID" value="GAA0944981.1"/>
    <property type="molecule type" value="Genomic_DNA"/>
</dbReference>
<organism evidence="2 3">
    <name type="scientific">Pseudonocardia zijingensis</name>
    <dbReference type="NCBI Taxonomy" id="153376"/>
    <lineage>
        <taxon>Bacteria</taxon>
        <taxon>Bacillati</taxon>
        <taxon>Actinomycetota</taxon>
        <taxon>Actinomycetes</taxon>
        <taxon>Pseudonocardiales</taxon>
        <taxon>Pseudonocardiaceae</taxon>
        <taxon>Pseudonocardia</taxon>
    </lineage>
</organism>
<feature type="region of interest" description="Disordered" evidence="1">
    <location>
        <begin position="1"/>
        <end position="41"/>
    </location>
</feature>
<protein>
    <submittedName>
        <fullName evidence="2">Uncharacterized protein</fullName>
    </submittedName>
</protein>
<proteinExistence type="predicted"/>
<reference evidence="3" key="1">
    <citation type="journal article" date="2019" name="Int. J. Syst. Evol. Microbiol.">
        <title>The Global Catalogue of Microorganisms (GCM) 10K type strain sequencing project: providing services to taxonomists for standard genome sequencing and annotation.</title>
        <authorList>
            <consortium name="The Broad Institute Genomics Platform"/>
            <consortium name="The Broad Institute Genome Sequencing Center for Infectious Disease"/>
            <person name="Wu L."/>
            <person name="Ma J."/>
        </authorList>
    </citation>
    <scope>NUCLEOTIDE SEQUENCE [LARGE SCALE GENOMIC DNA]</scope>
    <source>
        <strain evidence="3">JCM 11117</strain>
    </source>
</reference>
<evidence type="ECO:0000313" key="2">
    <source>
        <dbReference type="EMBL" id="GAA0944981.1"/>
    </source>
</evidence>
<keyword evidence="3" id="KW-1185">Reference proteome</keyword>
<evidence type="ECO:0000256" key="1">
    <source>
        <dbReference type="SAM" id="MobiDB-lite"/>
    </source>
</evidence>